<name>A0A3P1ZTX6_9BACE</name>
<dbReference type="Pfam" id="PF13173">
    <property type="entry name" value="AAA_14"/>
    <property type="match status" value="1"/>
</dbReference>
<dbReference type="InterPro" id="IPR041682">
    <property type="entry name" value="AAA_14"/>
</dbReference>
<reference evidence="3 4" key="1">
    <citation type="submission" date="2018-11" db="EMBL/GenBank/DDBJ databases">
        <title>Genomes From Bacteria Associated with the Canine Oral Cavity: a Test Case for Automated Genome-Based Taxonomic Assignment.</title>
        <authorList>
            <person name="Coil D.A."/>
            <person name="Jospin G."/>
            <person name="Darling A.E."/>
            <person name="Wallis C."/>
            <person name="Davis I.J."/>
            <person name="Harris S."/>
            <person name="Eisen J.A."/>
            <person name="Holcombe L.J."/>
            <person name="O'Flynn C."/>
        </authorList>
    </citation>
    <scope>NUCLEOTIDE SEQUENCE [LARGE SCALE GENOMIC DNA]</scope>
    <source>
        <strain evidence="3 4">OH1047_COT-310</strain>
    </source>
</reference>
<organism evidence="3 4">
    <name type="scientific">Prevotella heparinolytica</name>
    <dbReference type="NCBI Taxonomy" id="28113"/>
    <lineage>
        <taxon>Bacteria</taxon>
        <taxon>Pseudomonadati</taxon>
        <taxon>Bacteroidota</taxon>
        <taxon>Bacteroidia</taxon>
        <taxon>Bacteroidales</taxon>
        <taxon>Bacteroidaceae</taxon>
        <taxon>Bacteroides</taxon>
    </lineage>
</organism>
<dbReference type="PANTHER" id="PTHR33295">
    <property type="entry name" value="ATPASE"/>
    <property type="match status" value="1"/>
</dbReference>
<keyword evidence="4" id="KW-1185">Reference proteome</keyword>
<dbReference type="PANTHER" id="PTHR33295:SF8">
    <property type="entry name" value="AAA+ ATPASE DOMAIN-CONTAINING PROTEIN"/>
    <property type="match status" value="1"/>
</dbReference>
<evidence type="ECO:0000313" key="4">
    <source>
        <dbReference type="Proteomes" id="UP000279562"/>
    </source>
</evidence>
<dbReference type="GO" id="GO:0005524">
    <property type="term" value="F:ATP binding"/>
    <property type="evidence" value="ECO:0007669"/>
    <property type="project" value="UniProtKB-KW"/>
</dbReference>
<keyword evidence="3" id="KW-0547">Nucleotide-binding</keyword>
<dbReference type="SUPFAM" id="SSF52540">
    <property type="entry name" value="P-loop containing nucleoside triphosphate hydrolases"/>
    <property type="match status" value="1"/>
</dbReference>
<dbReference type="EMBL" id="RQYF01000142">
    <property type="protein sequence ID" value="RRD86572.1"/>
    <property type="molecule type" value="Genomic_DNA"/>
</dbReference>
<evidence type="ECO:0000313" key="3">
    <source>
        <dbReference type="EMBL" id="RRD86572.1"/>
    </source>
</evidence>
<gene>
    <name evidence="3" type="ORF">EII33_14010</name>
</gene>
<keyword evidence="3" id="KW-0067">ATP-binding</keyword>
<dbReference type="InterPro" id="IPR025420">
    <property type="entry name" value="DUF4143"/>
</dbReference>
<feature type="domain" description="DUF4143" evidence="2">
    <location>
        <begin position="217"/>
        <end position="363"/>
    </location>
</feature>
<dbReference type="Pfam" id="PF13635">
    <property type="entry name" value="DUF4143"/>
    <property type="match status" value="1"/>
</dbReference>
<dbReference type="Proteomes" id="UP000279562">
    <property type="component" value="Unassembled WGS sequence"/>
</dbReference>
<proteinExistence type="predicted"/>
<dbReference type="AlphaFoldDB" id="A0A3P1ZTX6"/>
<evidence type="ECO:0000259" key="2">
    <source>
        <dbReference type="Pfam" id="PF13635"/>
    </source>
</evidence>
<comment type="caution">
    <text evidence="3">The sequence shown here is derived from an EMBL/GenBank/DDBJ whole genome shotgun (WGS) entry which is preliminary data.</text>
</comment>
<sequence>MNTQTLLSIVADQREELLANDYSELCPRPEESQLDLKSNRAQVVIGVRRCGKSTLCEMFLKQKGIDFAYVNFDDDRMEDMKASDLDHLLEALYMTYGEFKYLFLDEIQNIEGWPLFVNRLLRQKMHLFITGSNSKLLSKELSTHLTGRNNKVELYPFSYSEYCAMKNIDTTSLSTKAKGIRKSTLHEYLLQGGFPELFNESNRRGYINGLLDAIIKNDIAKRFKVRNVEALRRIAAYLADNYCQEFVAKTVGELFGVSNHTAENYYSYLKEAFLLVGVNRFSYKSKDRVRNEKVYVVDTAFVTEREDNFSLENLGWKLENIVCIELMRRYKPLFCDVFYYKETSSQVDFVIAKDGNVQELIQVSYDISTEKTRNREIRGLKNAAKKLKCNNLTLVTFEEQETIEEEDGYTINVVPATEWLLNK</sequence>
<dbReference type="RefSeq" id="WP_125240223.1">
    <property type="nucleotide sequence ID" value="NZ_RQYF01000142.1"/>
</dbReference>
<dbReference type="Gene3D" id="3.40.50.300">
    <property type="entry name" value="P-loop containing nucleotide triphosphate hydrolases"/>
    <property type="match status" value="1"/>
</dbReference>
<feature type="domain" description="AAA" evidence="1">
    <location>
        <begin position="39"/>
        <end position="163"/>
    </location>
</feature>
<accession>A0A3P1ZTX6</accession>
<dbReference type="InterPro" id="IPR027417">
    <property type="entry name" value="P-loop_NTPase"/>
</dbReference>
<evidence type="ECO:0000259" key="1">
    <source>
        <dbReference type="Pfam" id="PF13173"/>
    </source>
</evidence>
<protein>
    <submittedName>
        <fullName evidence="3">ATP-binding protein</fullName>
    </submittedName>
</protein>